<dbReference type="Gene3D" id="1.10.10.2840">
    <property type="entry name" value="PucR C-terminal helix-turn-helix domain"/>
    <property type="match status" value="1"/>
</dbReference>
<evidence type="ECO:0000259" key="1">
    <source>
        <dbReference type="Pfam" id="PF13556"/>
    </source>
</evidence>
<comment type="caution">
    <text evidence="3">The sequence shown here is derived from an EMBL/GenBank/DDBJ whole genome shotgun (WGS) entry which is preliminary data.</text>
</comment>
<reference evidence="3 4" key="1">
    <citation type="submission" date="2020-08" db="EMBL/GenBank/DDBJ databases">
        <title>Genomic Encyclopedia of Archaeal and Bacterial Type Strains, Phase II (KMG-II): from individual species to whole genera.</title>
        <authorList>
            <person name="Goeker M."/>
        </authorList>
    </citation>
    <scope>NUCLEOTIDE SEQUENCE [LARGE SCALE GENOMIC DNA]</scope>
    <source>
        <strain evidence="3 4">DSM 43850</strain>
    </source>
</reference>
<evidence type="ECO:0000313" key="4">
    <source>
        <dbReference type="Proteomes" id="UP000517916"/>
    </source>
</evidence>
<dbReference type="RefSeq" id="WP_182838934.1">
    <property type="nucleotide sequence ID" value="NZ_BAAABQ010000073.1"/>
</dbReference>
<name>A0ABR6BNR0_9PSEU</name>
<dbReference type="PANTHER" id="PTHR33744:SF1">
    <property type="entry name" value="DNA-BINDING TRANSCRIPTIONAL ACTIVATOR ADER"/>
    <property type="match status" value="1"/>
</dbReference>
<dbReference type="Pfam" id="PF25906">
    <property type="entry name" value="PucR-like_N"/>
    <property type="match status" value="1"/>
</dbReference>
<evidence type="ECO:0000313" key="3">
    <source>
        <dbReference type="EMBL" id="MBA8928538.1"/>
    </source>
</evidence>
<dbReference type="GO" id="GO:0003677">
    <property type="term" value="F:DNA binding"/>
    <property type="evidence" value="ECO:0007669"/>
    <property type="project" value="UniProtKB-KW"/>
</dbReference>
<dbReference type="PANTHER" id="PTHR33744">
    <property type="entry name" value="CARBOHYDRATE DIACID REGULATOR"/>
    <property type="match status" value="1"/>
</dbReference>
<proteinExistence type="predicted"/>
<dbReference type="Proteomes" id="UP000517916">
    <property type="component" value="Unassembled WGS sequence"/>
</dbReference>
<keyword evidence="4" id="KW-1185">Reference proteome</keyword>
<dbReference type="InterPro" id="IPR025736">
    <property type="entry name" value="PucR_C-HTH_dom"/>
</dbReference>
<feature type="domain" description="PucR C-terminal helix-turn-helix" evidence="1">
    <location>
        <begin position="329"/>
        <end position="387"/>
    </location>
</feature>
<protein>
    <submittedName>
        <fullName evidence="3">DNA-binding CsgD family transcriptional regulator</fullName>
    </submittedName>
</protein>
<dbReference type="InterPro" id="IPR051448">
    <property type="entry name" value="CdaR-like_regulators"/>
</dbReference>
<organism evidence="3 4">
    <name type="scientific">Kutzneria viridogrisea</name>
    <dbReference type="NCBI Taxonomy" id="47990"/>
    <lineage>
        <taxon>Bacteria</taxon>
        <taxon>Bacillati</taxon>
        <taxon>Actinomycetota</taxon>
        <taxon>Actinomycetes</taxon>
        <taxon>Pseudonocardiales</taxon>
        <taxon>Pseudonocardiaceae</taxon>
        <taxon>Kutzneria</taxon>
    </lineage>
</organism>
<evidence type="ECO:0000259" key="2">
    <source>
        <dbReference type="Pfam" id="PF25906"/>
    </source>
</evidence>
<dbReference type="EMBL" id="JACJID010000004">
    <property type="protein sequence ID" value="MBA8928538.1"/>
    <property type="molecule type" value="Genomic_DNA"/>
</dbReference>
<accession>A0ABR6BNR0</accession>
<dbReference type="InterPro" id="IPR042070">
    <property type="entry name" value="PucR_C-HTH_sf"/>
</dbReference>
<sequence length="399" mass="43957">MTRATASALTGLWSALPPQLAALLGPRVREVAVQIEAEVQHCVPELYRPGNPQFGADLTAAIESAVAQFVDRLADPDAPQADRAKVFRDLGLVGPSLDALQTAYRVGARAAWREVSRLCRDARVPIRTQCLIAEAIFAYIDELSALSVEGHALARAAQAGSVERRRRQLLELILSGVDSASPALTGLAEAVHWPVPERVLVVALEGTEPALNQQVDPRVLVDLEGEQPCMVVSDQDRDLVARVAEGLPRSWRAAAGPGVPLGEAQRSLVWAHRTLGLLRRGLLAEQRLTWFDNHMSQLWLLLDPFMVRQMSERALAPLAELTGKQHTKLSETLLAWLETRGSAEELAQRLDIHPQTVRYRMRQLEKLFGDQLAAPGARFDLEVSLRARRSLELVGELDR</sequence>
<dbReference type="InterPro" id="IPR058663">
    <property type="entry name" value="PucR-like_N"/>
</dbReference>
<feature type="domain" description="PucR-like N-terminal" evidence="2">
    <location>
        <begin position="13"/>
        <end position="174"/>
    </location>
</feature>
<gene>
    <name evidence="3" type="ORF">BC739_005755</name>
</gene>
<dbReference type="Pfam" id="PF13556">
    <property type="entry name" value="HTH_30"/>
    <property type="match status" value="1"/>
</dbReference>
<keyword evidence="3" id="KW-0238">DNA-binding</keyword>